<comment type="similarity">
    <text evidence="1">Belongs to the actin family.</text>
</comment>
<gene>
    <name evidence="2" type="primary">ACTR10</name>
    <name evidence="2" type="ORF">TNCT_294111</name>
</gene>
<dbReference type="InterPro" id="IPR043129">
    <property type="entry name" value="ATPase_NBD"/>
</dbReference>
<dbReference type="Proteomes" id="UP000887116">
    <property type="component" value="Unassembled WGS sequence"/>
</dbReference>
<evidence type="ECO:0000313" key="2">
    <source>
        <dbReference type="EMBL" id="GFR07102.1"/>
    </source>
</evidence>
<dbReference type="Gene3D" id="3.90.640.10">
    <property type="entry name" value="Actin, Chain A, domain 4"/>
    <property type="match status" value="1"/>
</dbReference>
<dbReference type="InterPro" id="IPR004000">
    <property type="entry name" value="Actin"/>
</dbReference>
<dbReference type="SUPFAM" id="SSF53067">
    <property type="entry name" value="Actin-like ATPase domain"/>
    <property type="match status" value="2"/>
</dbReference>
<dbReference type="SMART" id="SM00268">
    <property type="entry name" value="ACTIN"/>
    <property type="match status" value="1"/>
</dbReference>
<sequence length="244" mass="27634">MPMYETIAVVAEKHSVILDIGTAYTKIGFAREVGPRFIIPTEVVHPITGKVVRIWNYQTEDDLFIVLKEFIHRLYFKYLAVNPKDRRVVIVESVLCPTLFRNTLAEVLFMHFEIPSLVYVPSHLMALFTLGISSALVMDVGYSETVVLPIYCGVPILNTYESLPVAGQLIHRRIEAELMEKAYVKTSAPNERPLAEVLSEPLKESILEDIKVRTCFVTPRARGLILQAHESRKRIKGTVSPDPE</sequence>
<feature type="non-terminal residue" evidence="2">
    <location>
        <position position="244"/>
    </location>
</feature>
<comment type="caution">
    <text evidence="2">The sequence shown here is derived from an EMBL/GenBank/DDBJ whole genome shotgun (WGS) entry which is preliminary data.</text>
</comment>
<proteinExistence type="inferred from homology"/>
<dbReference type="AlphaFoldDB" id="A0A8X6LG32"/>
<accession>A0A8X6LG32</accession>
<evidence type="ECO:0000256" key="1">
    <source>
        <dbReference type="RuleBase" id="RU000487"/>
    </source>
</evidence>
<dbReference type="CDD" id="cd10207">
    <property type="entry name" value="ASKHA_NBD_Arp10"/>
    <property type="match status" value="1"/>
</dbReference>
<evidence type="ECO:0000313" key="3">
    <source>
        <dbReference type="Proteomes" id="UP000887116"/>
    </source>
</evidence>
<dbReference type="PANTHER" id="PTHR11937">
    <property type="entry name" value="ACTIN"/>
    <property type="match status" value="1"/>
</dbReference>
<dbReference type="Pfam" id="PF00022">
    <property type="entry name" value="Actin"/>
    <property type="match status" value="1"/>
</dbReference>
<dbReference type="EMBL" id="BMAO01016227">
    <property type="protein sequence ID" value="GFR07102.1"/>
    <property type="molecule type" value="Genomic_DNA"/>
</dbReference>
<organism evidence="2 3">
    <name type="scientific">Trichonephila clavata</name>
    <name type="common">Joro spider</name>
    <name type="synonym">Nephila clavata</name>
    <dbReference type="NCBI Taxonomy" id="2740835"/>
    <lineage>
        <taxon>Eukaryota</taxon>
        <taxon>Metazoa</taxon>
        <taxon>Ecdysozoa</taxon>
        <taxon>Arthropoda</taxon>
        <taxon>Chelicerata</taxon>
        <taxon>Arachnida</taxon>
        <taxon>Araneae</taxon>
        <taxon>Araneomorphae</taxon>
        <taxon>Entelegynae</taxon>
        <taxon>Araneoidea</taxon>
        <taxon>Nephilidae</taxon>
        <taxon>Trichonephila</taxon>
    </lineage>
</organism>
<dbReference type="Gene3D" id="3.30.420.40">
    <property type="match status" value="2"/>
</dbReference>
<dbReference type="OrthoDB" id="337660at2759"/>
<keyword evidence="3" id="KW-1185">Reference proteome</keyword>
<reference evidence="2" key="1">
    <citation type="submission" date="2020-07" db="EMBL/GenBank/DDBJ databases">
        <title>Multicomponent nature underlies the extraordinary mechanical properties of spider dragline silk.</title>
        <authorList>
            <person name="Kono N."/>
            <person name="Nakamura H."/>
            <person name="Mori M."/>
            <person name="Yoshida Y."/>
            <person name="Ohtoshi R."/>
            <person name="Malay A.D."/>
            <person name="Moran D.A.P."/>
            <person name="Tomita M."/>
            <person name="Numata K."/>
            <person name="Arakawa K."/>
        </authorList>
    </citation>
    <scope>NUCLEOTIDE SEQUENCE</scope>
</reference>
<name>A0A8X6LG32_TRICU</name>
<protein>
    <submittedName>
        <fullName evidence="2">Actin-related protein 10</fullName>
    </submittedName>
</protein>